<evidence type="ECO:0000313" key="4">
    <source>
        <dbReference type="EMBL" id="KAA1249537.1"/>
    </source>
</evidence>
<evidence type="ECO:0000256" key="2">
    <source>
        <dbReference type="ARBA" id="ARBA00022679"/>
    </source>
</evidence>
<dbReference type="Proteomes" id="UP000324701">
    <property type="component" value="Unassembled WGS sequence"/>
</dbReference>
<dbReference type="CDD" id="cd00475">
    <property type="entry name" value="Cis_IPPS"/>
    <property type="match status" value="1"/>
</dbReference>
<comment type="function">
    <text evidence="3">Catalyzes the condensation of isopentenyl diphosphate (IPP) with allylic pyrophosphates generating different type of terpenoids.</text>
</comment>
<feature type="binding site" evidence="3">
    <location>
        <position position="171"/>
    </location>
    <ligand>
        <name>substrate</name>
    </ligand>
</feature>
<gene>
    <name evidence="4" type="primary">uppS</name>
    <name evidence="4" type="ORF">F0Q45_14660</name>
</gene>
<keyword evidence="3" id="KW-0460">Magnesium</keyword>
<dbReference type="SUPFAM" id="SSF64005">
    <property type="entry name" value="Undecaprenyl diphosphate synthase"/>
    <property type="match status" value="1"/>
</dbReference>
<proteinExistence type="inferred from homology"/>
<keyword evidence="2 3" id="KW-0808">Transferase</keyword>
<dbReference type="PANTHER" id="PTHR10291:SF0">
    <property type="entry name" value="DEHYDRODOLICHYL DIPHOSPHATE SYNTHASE 2"/>
    <property type="match status" value="1"/>
</dbReference>
<dbReference type="InterPro" id="IPR001441">
    <property type="entry name" value="UPP_synth-like"/>
</dbReference>
<dbReference type="OrthoDB" id="4191603at2"/>
<feature type="binding site" evidence="3">
    <location>
        <begin position="177"/>
        <end position="179"/>
    </location>
    <ligand>
        <name>substrate</name>
    </ligand>
</feature>
<feature type="binding site" evidence="3">
    <location>
        <position position="31"/>
    </location>
    <ligand>
        <name>substrate</name>
    </ligand>
</feature>
<dbReference type="EMBL" id="VTZN01000086">
    <property type="protein sequence ID" value="KAA1249537.1"/>
    <property type="molecule type" value="Genomic_DNA"/>
</dbReference>
<sequence length="239" mass="26333">MTARFPRNVAICPDGNGRWAAQRGLSAMQGHLAGGDVAFKRVRDACELGIEQLALFGFSTENWARTSAEVAGLMNVFSTLFDRGIEALAPLGIRLRVVGSRDGLPQAVLDAIGRAETATAHNDRMRLFVAVNYGGRQEILNAARHYDGGGSEAFRRMLYAPEMCDPDLIIRTGGDRRLSNGFLWQSAYSELLFLDELWPDFTRECFETALADFAKRVRTLGTSHRPPSDPTIGVERISP</sequence>
<comment type="caution">
    <text evidence="4">The sequence shown here is derived from an EMBL/GenBank/DDBJ whole genome shotgun (WGS) entry which is preliminary data.</text>
</comment>
<dbReference type="GO" id="GO:0016094">
    <property type="term" value="P:polyprenol biosynthetic process"/>
    <property type="evidence" value="ECO:0007669"/>
    <property type="project" value="TreeGrafter"/>
</dbReference>
<comment type="subunit">
    <text evidence="3">Homodimer.</text>
</comment>
<dbReference type="PANTHER" id="PTHR10291">
    <property type="entry name" value="DEHYDRODOLICHYL DIPHOSPHATE SYNTHASE FAMILY MEMBER"/>
    <property type="match status" value="1"/>
</dbReference>
<keyword evidence="3" id="KW-0479">Metal-binding</keyword>
<feature type="binding site" evidence="3">
    <location>
        <position position="14"/>
    </location>
    <ligand>
        <name>Mg(2+)</name>
        <dbReference type="ChEBI" id="CHEBI:18420"/>
    </ligand>
</feature>
<accession>A0A5B1BLI7</accession>
<comment type="cofactor">
    <cofactor evidence="3">
        <name>Mg(2+)</name>
        <dbReference type="ChEBI" id="CHEBI:18420"/>
    </cofactor>
    <text evidence="3">Binds 2 magnesium ions per subunit.</text>
</comment>
<dbReference type="GO" id="GO:0000287">
    <property type="term" value="F:magnesium ion binding"/>
    <property type="evidence" value="ECO:0007669"/>
    <property type="project" value="UniProtKB-UniRule"/>
</dbReference>
<feature type="binding site" evidence="3">
    <location>
        <begin position="59"/>
        <end position="61"/>
    </location>
    <ligand>
        <name>substrate</name>
    </ligand>
</feature>
<dbReference type="NCBIfam" id="TIGR00055">
    <property type="entry name" value="uppS"/>
    <property type="match status" value="1"/>
</dbReference>
<dbReference type="Pfam" id="PF01255">
    <property type="entry name" value="Prenyltransf"/>
    <property type="match status" value="1"/>
</dbReference>
<dbReference type="GO" id="GO:0045547">
    <property type="term" value="F:ditrans,polycis-polyprenyl diphosphate synthase [(2E,6E)-farnesyl diphosphate specific] activity"/>
    <property type="evidence" value="ECO:0007669"/>
    <property type="project" value="TreeGrafter"/>
</dbReference>
<feature type="binding site" evidence="3">
    <location>
        <position position="63"/>
    </location>
    <ligand>
        <name>substrate</name>
    </ligand>
</feature>
<feature type="active site" description="Proton acceptor" evidence="3">
    <location>
        <position position="62"/>
    </location>
</feature>
<feature type="active site" evidence="3">
    <location>
        <position position="14"/>
    </location>
</feature>
<organism evidence="4 5">
    <name type="scientific">Mycobacterium simiae</name>
    <name type="common">Mycobacterium habana</name>
    <dbReference type="NCBI Taxonomy" id="1784"/>
    <lineage>
        <taxon>Bacteria</taxon>
        <taxon>Bacillati</taxon>
        <taxon>Actinomycetota</taxon>
        <taxon>Actinomycetes</taxon>
        <taxon>Mycobacteriales</taxon>
        <taxon>Mycobacteriaceae</taxon>
        <taxon>Mycobacterium</taxon>
        <taxon>Mycobacterium simiae complex</taxon>
    </lineage>
</organism>
<dbReference type="Gene3D" id="3.40.1180.10">
    <property type="entry name" value="Decaprenyl diphosphate synthase-like"/>
    <property type="match status" value="1"/>
</dbReference>
<comment type="similarity">
    <text evidence="1 3">Belongs to the UPP synthase family.</text>
</comment>
<dbReference type="EC" id="2.5.1.-" evidence="3"/>
<reference evidence="4 5" key="1">
    <citation type="submission" date="2019-09" db="EMBL/GenBank/DDBJ databases">
        <title>Report of infection by Mycobacterium simiae a patient suffering from pulmonary tuberculosis.</title>
        <authorList>
            <person name="Mohanty P.S."/>
            <person name="Bansal A.K."/>
            <person name="Singh H."/>
            <person name="Sharma S."/>
            <person name="Patil S.A."/>
            <person name="Upadhaya P."/>
            <person name="Singh P.K."/>
            <person name="Kumar D."/>
            <person name="Kumar S."/>
            <person name="Singh R.K."/>
            <person name="Chaudhary B."/>
        </authorList>
    </citation>
    <scope>NUCLEOTIDE SEQUENCE [LARGE SCALE GENOMIC DNA]</scope>
    <source>
        <strain evidence="4 5">JAL-560-SIM</strain>
    </source>
</reference>
<name>A0A5B1BLI7_MYCSI</name>
<evidence type="ECO:0000256" key="3">
    <source>
        <dbReference type="HAMAP-Rule" id="MF_01139"/>
    </source>
</evidence>
<feature type="binding site" evidence="3">
    <location>
        <position position="19"/>
    </location>
    <ligand>
        <name>substrate</name>
    </ligand>
</feature>
<feature type="binding site" evidence="3">
    <location>
        <position position="190"/>
    </location>
    <ligand>
        <name>Mg(2+)</name>
        <dbReference type="ChEBI" id="CHEBI:18420"/>
    </ligand>
</feature>
<protein>
    <recommendedName>
        <fullName evidence="3">Isoprenyl transferase</fullName>
        <ecNumber evidence="3">2.5.1.-</ecNumber>
    </recommendedName>
</protein>
<feature type="binding site" evidence="3">
    <location>
        <position position="65"/>
    </location>
    <ligand>
        <name>substrate</name>
    </ligand>
</feature>
<dbReference type="AlphaFoldDB" id="A0A5B1BLI7"/>
<evidence type="ECO:0000313" key="5">
    <source>
        <dbReference type="Proteomes" id="UP000324701"/>
    </source>
</evidence>
<feature type="binding site" evidence="3">
    <location>
        <begin position="15"/>
        <end position="18"/>
    </location>
    <ligand>
        <name>substrate</name>
    </ligand>
</feature>
<dbReference type="HAMAP" id="MF_01139">
    <property type="entry name" value="ISPT"/>
    <property type="match status" value="1"/>
</dbReference>
<keyword evidence="5" id="KW-1185">Reference proteome</keyword>
<comment type="caution">
    <text evidence="3">Lacks conserved residue(s) required for the propagation of feature annotation.</text>
</comment>
<evidence type="ECO:0000256" key="1">
    <source>
        <dbReference type="ARBA" id="ARBA00005432"/>
    </source>
</evidence>
<dbReference type="InterPro" id="IPR036424">
    <property type="entry name" value="UPP_synth-like_sf"/>
</dbReference>